<dbReference type="Gene3D" id="1.10.10.10">
    <property type="entry name" value="Winged helix-like DNA-binding domain superfamily/Winged helix DNA-binding domain"/>
    <property type="match status" value="1"/>
</dbReference>
<dbReference type="Proteomes" id="UP000334019">
    <property type="component" value="Chromosome"/>
</dbReference>
<dbReference type="RefSeq" id="WP_153758029.1">
    <property type="nucleotide sequence ID" value="NZ_CP045851.1"/>
</dbReference>
<dbReference type="KEGG" id="atq:GH723_01705"/>
<evidence type="ECO:0000259" key="4">
    <source>
        <dbReference type="PROSITE" id="PS50043"/>
    </source>
</evidence>
<feature type="domain" description="HTH luxR-type" evidence="4">
    <location>
        <begin position="294"/>
        <end position="359"/>
    </location>
</feature>
<accession>A0A5Q2RE72</accession>
<keyword evidence="1" id="KW-0805">Transcription regulation</keyword>
<evidence type="ECO:0000256" key="3">
    <source>
        <dbReference type="ARBA" id="ARBA00023163"/>
    </source>
</evidence>
<dbReference type="EMBL" id="CP045851">
    <property type="protein sequence ID" value="QGG93923.1"/>
    <property type="molecule type" value="Genomic_DNA"/>
</dbReference>
<dbReference type="GO" id="GO:0006355">
    <property type="term" value="P:regulation of DNA-templated transcription"/>
    <property type="evidence" value="ECO:0007669"/>
    <property type="project" value="InterPro"/>
</dbReference>
<keyword evidence="2" id="KW-0238">DNA-binding</keyword>
<dbReference type="InterPro" id="IPR029016">
    <property type="entry name" value="GAF-like_dom_sf"/>
</dbReference>
<dbReference type="PANTHER" id="PTHR44688">
    <property type="entry name" value="DNA-BINDING TRANSCRIPTIONAL ACTIVATOR DEVR_DOSR"/>
    <property type="match status" value="1"/>
</dbReference>
<dbReference type="InterPro" id="IPR000792">
    <property type="entry name" value="Tscrpt_reg_LuxR_C"/>
</dbReference>
<proteinExistence type="predicted"/>
<protein>
    <submittedName>
        <fullName evidence="5">LuxR family transcriptional regulator</fullName>
    </submittedName>
</protein>
<name>A0A5Q2RE72_9ACTN</name>
<evidence type="ECO:0000313" key="6">
    <source>
        <dbReference type="Proteomes" id="UP000334019"/>
    </source>
</evidence>
<dbReference type="PROSITE" id="PS00622">
    <property type="entry name" value="HTH_LUXR_1"/>
    <property type="match status" value="1"/>
</dbReference>
<dbReference type="PRINTS" id="PR00038">
    <property type="entry name" value="HTHLUXR"/>
</dbReference>
<dbReference type="CDD" id="cd06170">
    <property type="entry name" value="LuxR_C_like"/>
    <property type="match status" value="1"/>
</dbReference>
<evidence type="ECO:0000256" key="2">
    <source>
        <dbReference type="ARBA" id="ARBA00023125"/>
    </source>
</evidence>
<dbReference type="Gene3D" id="3.30.450.40">
    <property type="match status" value="1"/>
</dbReference>
<reference evidence="5 6" key="1">
    <citation type="submission" date="2019-11" db="EMBL/GenBank/DDBJ databases">
        <authorList>
            <person name="He Y."/>
        </authorList>
    </citation>
    <scope>NUCLEOTIDE SEQUENCE [LARGE SCALE GENOMIC DNA]</scope>
    <source>
        <strain evidence="5 6">SCSIO 58843</strain>
    </source>
</reference>
<keyword evidence="6" id="KW-1185">Reference proteome</keyword>
<keyword evidence="3" id="KW-0804">Transcription</keyword>
<dbReference type="AlphaFoldDB" id="A0A5Q2RE72"/>
<gene>
    <name evidence="5" type="ORF">GH723_01705</name>
</gene>
<evidence type="ECO:0000313" key="5">
    <source>
        <dbReference type="EMBL" id="QGG93923.1"/>
    </source>
</evidence>
<dbReference type="InterPro" id="IPR016032">
    <property type="entry name" value="Sig_transdc_resp-reg_C-effctor"/>
</dbReference>
<dbReference type="PANTHER" id="PTHR44688:SF16">
    <property type="entry name" value="DNA-BINDING TRANSCRIPTIONAL ACTIVATOR DEVR_DOSR"/>
    <property type="match status" value="1"/>
</dbReference>
<dbReference type="Pfam" id="PF00196">
    <property type="entry name" value="GerE"/>
    <property type="match status" value="1"/>
</dbReference>
<organism evidence="5 6">
    <name type="scientific">Actinomarinicola tropica</name>
    <dbReference type="NCBI Taxonomy" id="2789776"/>
    <lineage>
        <taxon>Bacteria</taxon>
        <taxon>Bacillati</taxon>
        <taxon>Actinomycetota</taxon>
        <taxon>Acidimicrobiia</taxon>
        <taxon>Acidimicrobiales</taxon>
        <taxon>Iamiaceae</taxon>
        <taxon>Actinomarinicola</taxon>
    </lineage>
</organism>
<dbReference type="SUPFAM" id="SSF46894">
    <property type="entry name" value="C-terminal effector domain of the bipartite response regulators"/>
    <property type="match status" value="1"/>
</dbReference>
<evidence type="ECO:0000256" key="1">
    <source>
        <dbReference type="ARBA" id="ARBA00023015"/>
    </source>
</evidence>
<dbReference type="InterPro" id="IPR036388">
    <property type="entry name" value="WH-like_DNA-bd_sf"/>
</dbReference>
<dbReference type="PROSITE" id="PS50043">
    <property type="entry name" value="HTH_LUXR_2"/>
    <property type="match status" value="1"/>
</dbReference>
<dbReference type="GO" id="GO:0003677">
    <property type="term" value="F:DNA binding"/>
    <property type="evidence" value="ECO:0007669"/>
    <property type="project" value="UniProtKB-KW"/>
</dbReference>
<dbReference type="SMART" id="SM00421">
    <property type="entry name" value="HTH_LUXR"/>
    <property type="match status" value="1"/>
</dbReference>
<sequence length="380" mass="41201">MPTSRLTAERVRGDIDVLARAGLDVDTFLVEAMSSLGRAIPHAASCVLVVDPATQICTATFKYGQLEADNERDAEWGKIEYSGGDETSFINLFDAGLDAVAVSHATGGDIARSIRMREFLTPFYEFHDELRIVARTGGRTWGGICLHRSDEAPYEPEEVAFATAISPMLAVGLRSGLLARCATTVTGIDAAGPAVIIVDEHDELSQVSVGADVWLDELAACDNSSNPITTIVALVAGARRYARRETTILPRCRVRLRSGRWLVLHASPLAGPGATGGQVVVTMEEARPPEIVPLVVSAFQLTPRERDVAQLVLQGVETKDIAAQLHMSVYTVQDHLKSVFEKSGVRSRRELTARVFFDQYVPRMGAELAPSGWFVDEPVA</sequence>